<sequence>MSNQQFQIQDINTKYLNIQTDKVKHDNKMSLDTNAVRRSFKEVLQSLRKIGWLYVGHFPCQLLPMFDSGIVYLIFNLIFVLLVFAAFKYALNIFSMLL</sequence>
<keyword evidence="1" id="KW-0472">Membrane</keyword>
<reference evidence="3" key="1">
    <citation type="journal article" date="2016" name="Proc. Natl. Acad. Sci. U.S.A.">
        <title>Comparative genomics of biotechnologically important yeasts.</title>
        <authorList>
            <person name="Riley R."/>
            <person name="Haridas S."/>
            <person name="Wolfe K.H."/>
            <person name="Lopes M.R."/>
            <person name="Hittinger C.T."/>
            <person name="Goeker M."/>
            <person name="Salamov A.A."/>
            <person name="Wisecaver J.H."/>
            <person name="Long T.M."/>
            <person name="Calvey C.H."/>
            <person name="Aerts A.L."/>
            <person name="Barry K.W."/>
            <person name="Choi C."/>
            <person name="Clum A."/>
            <person name="Coughlan A.Y."/>
            <person name="Deshpande S."/>
            <person name="Douglass A.P."/>
            <person name="Hanson S.J."/>
            <person name="Klenk H.-P."/>
            <person name="LaButti K.M."/>
            <person name="Lapidus A."/>
            <person name="Lindquist E.A."/>
            <person name="Lipzen A.M."/>
            <person name="Meier-Kolthoff J.P."/>
            <person name="Ohm R.A."/>
            <person name="Otillar R.P."/>
            <person name="Pangilinan J.L."/>
            <person name="Peng Y."/>
            <person name="Rokas A."/>
            <person name="Rosa C.A."/>
            <person name="Scheuner C."/>
            <person name="Sibirny A.A."/>
            <person name="Slot J.C."/>
            <person name="Stielow J.B."/>
            <person name="Sun H."/>
            <person name="Kurtzman C.P."/>
            <person name="Blackwell M."/>
            <person name="Grigoriev I.V."/>
            <person name="Jeffries T.W."/>
        </authorList>
    </citation>
    <scope>NUCLEOTIDE SEQUENCE [LARGE SCALE GENOMIC DNA]</scope>
    <source>
        <strain evidence="3">NRRL Y-1626</strain>
    </source>
</reference>
<dbReference type="EMBL" id="LXPE01000008">
    <property type="protein sequence ID" value="OBA27484.1"/>
    <property type="molecule type" value="Genomic_DNA"/>
</dbReference>
<dbReference type="AlphaFoldDB" id="A0A1B7TFI1"/>
<name>A0A1B7TFI1_9ASCO</name>
<evidence type="ECO:0000256" key="1">
    <source>
        <dbReference type="SAM" id="Phobius"/>
    </source>
</evidence>
<feature type="transmembrane region" description="Helical" evidence="1">
    <location>
        <begin position="70"/>
        <end position="91"/>
    </location>
</feature>
<keyword evidence="3" id="KW-1185">Reference proteome</keyword>
<protein>
    <submittedName>
        <fullName evidence="2">Uncharacterized protein</fullName>
    </submittedName>
</protein>
<keyword evidence="1" id="KW-1133">Transmembrane helix</keyword>
<dbReference type="OrthoDB" id="3969726at2759"/>
<evidence type="ECO:0000313" key="3">
    <source>
        <dbReference type="Proteomes" id="UP000092321"/>
    </source>
</evidence>
<evidence type="ECO:0000313" key="2">
    <source>
        <dbReference type="EMBL" id="OBA27484.1"/>
    </source>
</evidence>
<dbReference type="Proteomes" id="UP000092321">
    <property type="component" value="Unassembled WGS sequence"/>
</dbReference>
<accession>A0A1B7TFI1</accession>
<gene>
    <name evidence="2" type="ORF">HANVADRAFT_52235</name>
</gene>
<keyword evidence="1" id="KW-0812">Transmembrane</keyword>
<organism evidence="2 3">
    <name type="scientific">Hanseniaspora valbyensis NRRL Y-1626</name>
    <dbReference type="NCBI Taxonomy" id="766949"/>
    <lineage>
        <taxon>Eukaryota</taxon>
        <taxon>Fungi</taxon>
        <taxon>Dikarya</taxon>
        <taxon>Ascomycota</taxon>
        <taxon>Saccharomycotina</taxon>
        <taxon>Saccharomycetes</taxon>
        <taxon>Saccharomycodales</taxon>
        <taxon>Saccharomycodaceae</taxon>
        <taxon>Hanseniaspora</taxon>
    </lineage>
</organism>
<comment type="caution">
    <text evidence="2">The sequence shown here is derived from an EMBL/GenBank/DDBJ whole genome shotgun (WGS) entry which is preliminary data.</text>
</comment>
<proteinExistence type="predicted"/>